<accession>A0A1S7QT79</accession>
<evidence type="ECO:0000313" key="1">
    <source>
        <dbReference type="EMBL" id="CUX41828.1"/>
    </source>
</evidence>
<dbReference type="InterPro" id="IPR035093">
    <property type="entry name" value="RelE/ParE_toxin_dom_sf"/>
</dbReference>
<dbReference type="EMBL" id="FBWG01000028">
    <property type="protein sequence ID" value="CUX41828.1"/>
    <property type="molecule type" value="Genomic_DNA"/>
</dbReference>
<evidence type="ECO:0000313" key="2">
    <source>
        <dbReference type="Proteomes" id="UP000191987"/>
    </source>
</evidence>
<dbReference type="Gene3D" id="3.30.2310.20">
    <property type="entry name" value="RelE-like"/>
    <property type="match status" value="1"/>
</dbReference>
<name>A0A1S7QT79_9HYPH</name>
<sequence length="90" mass="10323">MNIRTTKPFLRDLKRLSKSDANAVAEALGLFVRSPQVRALNFERVTSRAGYFTIRGSYSIRILMLQVGRESYDVIAVGNHDYIYASYFKK</sequence>
<dbReference type="AlphaFoldDB" id="A0A1S7QT79"/>
<evidence type="ECO:0008006" key="3">
    <source>
        <dbReference type="Google" id="ProtNLM"/>
    </source>
</evidence>
<organism evidence="1 2">
    <name type="scientific">Agrobacterium deltaense Zutra 3/1</name>
    <dbReference type="NCBI Taxonomy" id="1183427"/>
    <lineage>
        <taxon>Bacteria</taxon>
        <taxon>Pseudomonadati</taxon>
        <taxon>Pseudomonadota</taxon>
        <taxon>Alphaproteobacteria</taxon>
        <taxon>Hyphomicrobiales</taxon>
        <taxon>Rhizobiaceae</taxon>
        <taxon>Rhizobium/Agrobacterium group</taxon>
        <taxon>Agrobacterium</taxon>
    </lineage>
</organism>
<gene>
    <name evidence="1" type="ORF">AGR7C_Lc100175</name>
</gene>
<proteinExistence type="predicted"/>
<dbReference type="Proteomes" id="UP000191987">
    <property type="component" value="Unassembled WGS sequence"/>
</dbReference>
<reference evidence="1 2" key="1">
    <citation type="submission" date="2016-01" db="EMBL/GenBank/DDBJ databases">
        <authorList>
            <person name="Oliw E.H."/>
        </authorList>
    </citation>
    <scope>NUCLEOTIDE SEQUENCE [LARGE SCALE GENOMIC DNA]</scope>
    <source>
        <strain evidence="1 2">Zutra 3-1</strain>
    </source>
</reference>
<protein>
    <recommendedName>
        <fullName evidence="3">Plasmid stabilization system</fullName>
    </recommendedName>
</protein>